<dbReference type="AlphaFoldDB" id="A0AAV3KXR1"/>
<gene>
    <name evidence="1" type="ORF">O991_02612</name>
</gene>
<accession>A0AAV3KXR1</accession>
<organism evidence="1 2">
    <name type="scientific">Enterococcus faecium 10/96A</name>
    <dbReference type="NCBI Taxonomy" id="1391465"/>
    <lineage>
        <taxon>Bacteria</taxon>
        <taxon>Bacillati</taxon>
        <taxon>Bacillota</taxon>
        <taxon>Bacilli</taxon>
        <taxon>Lactobacillales</taxon>
        <taxon>Enterococcaceae</taxon>
        <taxon>Enterococcus</taxon>
    </lineage>
</organism>
<evidence type="ECO:0000313" key="2">
    <source>
        <dbReference type="Proteomes" id="UP000017126"/>
    </source>
</evidence>
<dbReference type="Proteomes" id="UP000017126">
    <property type="component" value="Unassembled WGS sequence"/>
</dbReference>
<reference evidence="1 2" key="1">
    <citation type="submission" date="2013-09" db="EMBL/GenBank/DDBJ databases">
        <title>The Genome Sequence of Enterococcus faecium 10/96A.</title>
        <authorList>
            <consortium name="The Broad Institute Genome Sequencing Platform"/>
            <consortium name="The Broad Institute Genome Sequencing Center for Infectious Disease"/>
            <person name="Earl A.M."/>
            <person name="Gilmore M.S."/>
            <person name="Lebreton F."/>
            <person name="Courvalin P."/>
            <person name="Walker B."/>
            <person name="Young S.K."/>
            <person name="Zeng Q."/>
            <person name="Gargeya S."/>
            <person name="Fitzgerald M."/>
            <person name="Haas B."/>
            <person name="Abouelleil A."/>
            <person name="Alvarado L."/>
            <person name="Arachchi H.M."/>
            <person name="Berlin A.M."/>
            <person name="Chapman S.B."/>
            <person name="Dewar J."/>
            <person name="Goldberg J."/>
            <person name="Griggs A."/>
            <person name="Gujja S."/>
            <person name="Hansen M."/>
            <person name="Howarth C."/>
            <person name="Imamovic A."/>
            <person name="Larimer J."/>
            <person name="McCowan C."/>
            <person name="Murphy C."/>
            <person name="Neiman D."/>
            <person name="Pearson M."/>
            <person name="Priest M."/>
            <person name="Roberts A."/>
            <person name="Saif S."/>
            <person name="Shea T."/>
            <person name="Sisk P."/>
            <person name="Sykes S."/>
            <person name="Wortman J."/>
            <person name="Nusbaum C."/>
            <person name="Birren B."/>
        </authorList>
    </citation>
    <scope>NUCLEOTIDE SEQUENCE [LARGE SCALE GENOMIC DNA]</scope>
    <source>
        <strain evidence="1 2">10/96A</strain>
    </source>
</reference>
<name>A0AAV3KXR1_ENTFC</name>
<evidence type="ECO:0000313" key="1">
    <source>
        <dbReference type="EMBL" id="ERT48180.1"/>
    </source>
</evidence>
<sequence length="33" mass="3628">MNGFMMFVPAPQDLVTGEPNQTAVATVNIKKYD</sequence>
<comment type="caution">
    <text evidence="1">The sequence shown here is derived from an EMBL/GenBank/DDBJ whole genome shotgun (WGS) entry which is preliminary data.</text>
</comment>
<proteinExistence type="predicted"/>
<protein>
    <submittedName>
        <fullName evidence="1">Uncharacterized protein</fullName>
    </submittedName>
</protein>
<dbReference type="EMBL" id="AXOL01000070">
    <property type="protein sequence ID" value="ERT48180.1"/>
    <property type="molecule type" value="Genomic_DNA"/>
</dbReference>